<dbReference type="GO" id="GO:0005634">
    <property type="term" value="C:nucleus"/>
    <property type="evidence" value="ECO:0007669"/>
    <property type="project" value="TreeGrafter"/>
</dbReference>
<dbReference type="GO" id="GO:0005737">
    <property type="term" value="C:cytoplasm"/>
    <property type="evidence" value="ECO:0007669"/>
    <property type="project" value="TreeGrafter"/>
</dbReference>
<feature type="active site" evidence="4">
    <location>
        <position position="267"/>
    </location>
</feature>
<feature type="binding site" evidence="5">
    <location>
        <position position="307"/>
    </location>
    <ligand>
        <name>substrate</name>
    </ligand>
</feature>
<feature type="region of interest" description="Disordered" evidence="6">
    <location>
        <begin position="1007"/>
        <end position="1026"/>
    </location>
</feature>
<dbReference type="Pfam" id="PF20811">
    <property type="entry name" value="PARG_cat_N"/>
    <property type="match status" value="1"/>
</dbReference>
<evidence type="ECO:0000256" key="2">
    <source>
        <dbReference type="ARBA" id="ARBA00012255"/>
    </source>
</evidence>
<dbReference type="EMBL" id="JAZGQO010000001">
    <property type="protein sequence ID" value="KAK6195964.1"/>
    <property type="molecule type" value="Genomic_DNA"/>
</dbReference>
<keyword evidence="10" id="KW-1185">Reference proteome</keyword>
<comment type="caution">
    <text evidence="9">The sequence shown here is derived from an EMBL/GenBank/DDBJ whole genome shotgun (WGS) entry which is preliminary data.</text>
</comment>
<feature type="domain" description="PARG helical" evidence="8">
    <location>
        <begin position="91"/>
        <end position="206"/>
    </location>
</feature>
<dbReference type="EC" id="3.2.1.143" evidence="2"/>
<name>A0AAN8KE92_PATCE</name>
<reference evidence="9 10" key="1">
    <citation type="submission" date="2024-01" db="EMBL/GenBank/DDBJ databases">
        <title>The genome of the rayed Mediterranean limpet Patella caerulea (Linnaeus, 1758).</title>
        <authorList>
            <person name="Anh-Thu Weber A."/>
            <person name="Halstead-Nussloch G."/>
        </authorList>
    </citation>
    <scope>NUCLEOTIDE SEQUENCE [LARGE SCALE GENOMIC DNA]</scope>
    <source>
        <strain evidence="9">AATW-2023a</strain>
        <tissue evidence="9">Whole specimen</tissue>
    </source>
</reference>
<dbReference type="Proteomes" id="UP001347796">
    <property type="component" value="Unassembled WGS sequence"/>
</dbReference>
<proteinExistence type="inferred from homology"/>
<evidence type="ECO:0000256" key="3">
    <source>
        <dbReference type="ARBA" id="ARBA00022801"/>
    </source>
</evidence>
<dbReference type="GO" id="GO:1990966">
    <property type="term" value="P:ATP generation from poly-ADP-D-ribose"/>
    <property type="evidence" value="ECO:0007669"/>
    <property type="project" value="TreeGrafter"/>
</dbReference>
<feature type="region of interest" description="Disordered" evidence="6">
    <location>
        <begin position="696"/>
        <end position="755"/>
    </location>
</feature>
<evidence type="ECO:0000256" key="4">
    <source>
        <dbReference type="PIRSR" id="PIRSR607724-1"/>
    </source>
</evidence>
<dbReference type="GO" id="GO:0009225">
    <property type="term" value="P:nucleotide-sugar metabolic process"/>
    <property type="evidence" value="ECO:0007669"/>
    <property type="project" value="TreeGrafter"/>
</dbReference>
<evidence type="ECO:0000256" key="5">
    <source>
        <dbReference type="PIRSR" id="PIRSR607724-2"/>
    </source>
</evidence>
<dbReference type="Pfam" id="PF05028">
    <property type="entry name" value="PARG_cat_C"/>
    <property type="match status" value="2"/>
</dbReference>
<dbReference type="PANTHER" id="PTHR12837">
    <property type="entry name" value="POLY ADP-RIBOSE GLYCOHYDROLASE"/>
    <property type="match status" value="1"/>
</dbReference>
<feature type="binding site" evidence="5">
    <location>
        <position position="266"/>
    </location>
    <ligand>
        <name>substrate</name>
    </ligand>
</feature>
<dbReference type="GO" id="GO:0006282">
    <property type="term" value="P:regulation of DNA repair"/>
    <property type="evidence" value="ECO:0007669"/>
    <property type="project" value="InterPro"/>
</dbReference>
<feature type="domain" description="PARG catalytic Macro" evidence="7">
    <location>
        <begin position="220"/>
        <end position="369"/>
    </location>
</feature>
<sequence length="1338" mass="150946">MTQANGVILPCQLPTWTQVKRALANLKEKCLTETTTVEEITTLLNSLFEISATTGSDKDLPWHKRNSKSGATKHGHSYVWFGFSQFLGMIDAEDRNRIIHQTLPSIIQLAMDIDTFPSTGVQQCSQQNESTTVLARSFIASILACGFLCLYQPRHRSGKLNEINFTSFLKNLYLPVQMAKLRCVLNYFDRITSSEEERKGAVTYTRKVIEKSRLPTMEDYLSSDQTLCPITIHHKGCIEDIGSSSMEVDFANKYIGGGSLGKGAVQEEIRFMACPELIASQLFMECMDDNEAIIISGYKQYSKHSGYAQSFSYDGNYDQPVEGENTMCCIDATTFRNKVRRIQFTERYILRELNKALLGFTGQSSINQQECAEKLNLKDGVSSDEEFLTAFETSDEDSSPRYISEYASKMLNGLLSQATREAVEKSKSQKKAKHVKREDLMMAAGNLTSKPDVRISETTGHIIVGATDQINIQNNYLAANVFEGLDVDYGDWLNNFRRRSSNLSDITSRRSSTSTKHSSEISSDLDDLYESYIRSEKSKHGTIQEESYETISDFAAKLISCLMQEGTSKAASMLPCVQDFDECPPLTAIKPKPSKDTVQNGDNSLKQMAETVADKTFKSVVTFAMLEAVSIIASKNSQPDNTSNNNSHSSTKTDAIPDTVYEWFADHIVSDAFVQASEEYSHTDIMVDNVINHTHLDPNVSHESGSSGDSSAPRLSFSSAPDDNDHNASLLSGYDSSNSSVASEKKPCALTKKRPSVKSERDRIFSCKSSISEGMASTSDINLVENICINHGHSAVNIDTDVNLNEAAARIVRQVFMGIPERLEEESAAMLSHTPLDHSVKFEESTVELDKNRSKDQTHTVTFADDKSGPLPWSNFSKREEKNRKYDTSNVGILTKKLSRETLTNAYLKAENRRQTKSYERRSSEPCHISVERSLQALDNEKAACDMDKRNRKISRTDEDFDRFKADSQRRGSWDIMPSGRRRSSCGFKDPVLSRFAEELMKADTSIPPLQIAQRPNSSTSGSRRSSVSAFKDVTLAFFDMELLGSSFEAPSSPRHNSTRKCSRDSKLVKSDSSEADYAWFPLPRRVGVEFQENYERLHNYHSVDEIEDFADMIAQNVLQEAVDILNREQELNEEDQFYNHVEYYADQLSQHVLDMAFSVIKKHKKDLHLLSDSNRKNVLLVDAQNDSIDDFHDALDIEIQVLEKYADNMVATWIKDVMTKLYRPKHRLDEFICKDKPISSGNWGCGAFCGDPHIKSLLQWMAASIVQTPVLHYFIFDDPRLVRLEEVVKFIEDKKWRVGDIMKAIKQYCDIIFLEDGGYNDDDFTISFTLFDFILTL</sequence>
<evidence type="ECO:0000256" key="6">
    <source>
        <dbReference type="SAM" id="MobiDB-lite"/>
    </source>
</evidence>
<feature type="compositionally biased region" description="Low complexity" evidence="6">
    <location>
        <begin position="729"/>
        <end position="740"/>
    </location>
</feature>
<organism evidence="9 10">
    <name type="scientific">Patella caerulea</name>
    <name type="common">Rayed Mediterranean limpet</name>
    <dbReference type="NCBI Taxonomy" id="87958"/>
    <lineage>
        <taxon>Eukaryota</taxon>
        <taxon>Metazoa</taxon>
        <taxon>Spiralia</taxon>
        <taxon>Lophotrochozoa</taxon>
        <taxon>Mollusca</taxon>
        <taxon>Gastropoda</taxon>
        <taxon>Patellogastropoda</taxon>
        <taxon>Patelloidea</taxon>
        <taxon>Patellidae</taxon>
        <taxon>Patella</taxon>
    </lineage>
</organism>
<evidence type="ECO:0000313" key="9">
    <source>
        <dbReference type="EMBL" id="KAK6195964.1"/>
    </source>
</evidence>
<feature type="active site" evidence="4">
    <location>
        <position position="268"/>
    </location>
</feature>
<feature type="active site" evidence="4">
    <location>
        <position position="249"/>
    </location>
</feature>
<feature type="region of interest" description="Disordered" evidence="6">
    <location>
        <begin position="1049"/>
        <end position="1068"/>
    </location>
</feature>
<dbReference type="InterPro" id="IPR046372">
    <property type="entry name" value="PARG_cat_C"/>
</dbReference>
<dbReference type="GO" id="GO:0004649">
    <property type="term" value="F:poly(ADP-ribose) glycohydrolase activity"/>
    <property type="evidence" value="ECO:0007669"/>
    <property type="project" value="UniProtKB-EC"/>
</dbReference>
<dbReference type="InterPro" id="IPR007724">
    <property type="entry name" value="Poly_GlycHdrlase"/>
</dbReference>
<feature type="compositionally biased region" description="Low complexity" evidence="6">
    <location>
        <begin position="701"/>
        <end position="716"/>
    </location>
</feature>
<evidence type="ECO:0000256" key="1">
    <source>
        <dbReference type="ARBA" id="ARBA00009545"/>
    </source>
</evidence>
<gene>
    <name evidence="9" type="ORF">SNE40_001280</name>
</gene>
<evidence type="ECO:0000259" key="8">
    <source>
        <dbReference type="Pfam" id="PF20811"/>
    </source>
</evidence>
<evidence type="ECO:0000313" key="10">
    <source>
        <dbReference type="Proteomes" id="UP001347796"/>
    </source>
</evidence>
<feature type="region of interest" description="Disordered" evidence="6">
    <location>
        <begin position="503"/>
        <end position="522"/>
    </location>
</feature>
<feature type="binding site" evidence="5">
    <location>
        <position position="252"/>
    </location>
    <ligand>
        <name>substrate</name>
    </ligand>
</feature>
<keyword evidence="3" id="KW-0378">Hydrolase</keyword>
<protein>
    <recommendedName>
        <fullName evidence="2">poly(ADP-ribose) glycohydrolase</fullName>
        <ecNumber evidence="2">3.2.1.143</ecNumber>
    </recommendedName>
</protein>
<evidence type="ECO:0000259" key="7">
    <source>
        <dbReference type="Pfam" id="PF05028"/>
    </source>
</evidence>
<dbReference type="PANTHER" id="PTHR12837:SF0">
    <property type="entry name" value="POLY(ADP-RIBOSE) GLYCOHYDROLASE"/>
    <property type="match status" value="1"/>
</dbReference>
<dbReference type="InterPro" id="IPR048362">
    <property type="entry name" value="PARG_helical"/>
</dbReference>
<comment type="similarity">
    <text evidence="1">Belongs to the poly(ADP-ribose) glycohydrolase family.</text>
</comment>
<feature type="compositionally biased region" description="Low complexity" evidence="6">
    <location>
        <begin position="504"/>
        <end position="522"/>
    </location>
</feature>
<accession>A0AAN8KE92</accession>
<feature type="domain" description="PARG catalytic Macro" evidence="7">
    <location>
        <begin position="1230"/>
        <end position="1282"/>
    </location>
</feature>
<dbReference type="GO" id="GO:0005975">
    <property type="term" value="P:carbohydrate metabolic process"/>
    <property type="evidence" value="ECO:0007669"/>
    <property type="project" value="InterPro"/>
</dbReference>